<dbReference type="InterPro" id="IPR037277">
    <property type="entry name" value="Granulin_sf"/>
</dbReference>
<dbReference type="PANTHER" id="PTHR12274">
    <property type="entry name" value="GRANULIN"/>
    <property type="match status" value="1"/>
</dbReference>
<keyword evidence="5" id="KW-0732">Signal</keyword>
<evidence type="ECO:0000256" key="5">
    <source>
        <dbReference type="SAM" id="SignalP"/>
    </source>
</evidence>
<comment type="subcellular location">
    <subcellularLocation>
        <location evidence="1">Secreted</location>
    </subcellularLocation>
</comment>
<dbReference type="AlphaFoldDB" id="A0A3B3QZJ2"/>
<evidence type="ECO:0000259" key="6">
    <source>
        <dbReference type="PROSITE" id="PS00799"/>
    </source>
</evidence>
<dbReference type="GeneTree" id="ENSGT00470000042293"/>
<dbReference type="PROSITE" id="PS00799">
    <property type="entry name" value="GRANULINS"/>
    <property type="match status" value="1"/>
</dbReference>
<proteinExistence type="inferred from homology"/>
<name>A0A3B3QZJ2_9TELE</name>
<feature type="chain" id="PRO_5017294650" description="Granulins domain-containing protein" evidence="5">
    <location>
        <begin position="19"/>
        <end position="162"/>
    </location>
</feature>
<evidence type="ECO:0000256" key="2">
    <source>
        <dbReference type="ARBA" id="ARBA00010093"/>
    </source>
</evidence>
<keyword evidence="8" id="KW-1185">Reference proteome</keyword>
<dbReference type="Gene3D" id="2.10.25.160">
    <property type="entry name" value="Granulin"/>
    <property type="match status" value="2"/>
</dbReference>
<sequence length="162" mass="17509">MCHFQVLSVLLFLTLVIAASPIFLALSRSCRLDFLLNISVFEKTRNVPCDDTSACPDDSTCCKTTTGKWACCPLPEAVCCDDHVHCCPHGTKCNPAGTSCDNSTSSIPWLEKLPPINRQSAKGQNVPCDDTSACPDDTTCCKTTTGKWGCCPMPEVKIILCD</sequence>
<feature type="domain" description="Granulins" evidence="6">
    <location>
        <begin position="80"/>
        <end position="93"/>
    </location>
</feature>
<dbReference type="STRING" id="1676925.ENSPKIP00000011563"/>
<dbReference type="SMART" id="SM00277">
    <property type="entry name" value="GRAN"/>
    <property type="match status" value="2"/>
</dbReference>
<evidence type="ECO:0000256" key="3">
    <source>
        <dbReference type="ARBA" id="ARBA00022525"/>
    </source>
</evidence>
<dbReference type="InterPro" id="IPR000118">
    <property type="entry name" value="Granulin"/>
</dbReference>
<dbReference type="FunFam" id="2.10.25.160:FF:000001">
    <property type="entry name" value="Granulin precursor"/>
    <property type="match status" value="1"/>
</dbReference>
<accession>A0A3B3QZJ2</accession>
<keyword evidence="3" id="KW-0964">Secreted</keyword>
<dbReference type="InterPro" id="IPR039036">
    <property type="entry name" value="Granulin_fam"/>
</dbReference>
<dbReference type="Ensembl" id="ENSPKIT00000023510.1">
    <property type="protein sequence ID" value="ENSPKIP00000011563.1"/>
    <property type="gene ID" value="ENSPKIG00000018598.1"/>
</dbReference>
<dbReference type="SUPFAM" id="SSF57277">
    <property type="entry name" value="Granulin repeat"/>
    <property type="match status" value="2"/>
</dbReference>
<dbReference type="Proteomes" id="UP000261540">
    <property type="component" value="Unplaced"/>
</dbReference>
<evidence type="ECO:0000256" key="1">
    <source>
        <dbReference type="ARBA" id="ARBA00004613"/>
    </source>
</evidence>
<organism evidence="7 8">
    <name type="scientific">Paramormyrops kingsleyae</name>
    <dbReference type="NCBI Taxonomy" id="1676925"/>
    <lineage>
        <taxon>Eukaryota</taxon>
        <taxon>Metazoa</taxon>
        <taxon>Chordata</taxon>
        <taxon>Craniata</taxon>
        <taxon>Vertebrata</taxon>
        <taxon>Euteleostomi</taxon>
        <taxon>Actinopterygii</taxon>
        <taxon>Neopterygii</taxon>
        <taxon>Teleostei</taxon>
        <taxon>Osteoglossocephala</taxon>
        <taxon>Osteoglossomorpha</taxon>
        <taxon>Osteoglossiformes</taxon>
        <taxon>Mormyridae</taxon>
        <taxon>Paramormyrops</taxon>
    </lineage>
</organism>
<evidence type="ECO:0000256" key="4">
    <source>
        <dbReference type="ARBA" id="ARBA00023157"/>
    </source>
</evidence>
<dbReference type="PANTHER" id="PTHR12274:SF3">
    <property type="entry name" value="PROGRANULIN"/>
    <property type="match status" value="1"/>
</dbReference>
<keyword evidence="4" id="KW-1015">Disulfide bond</keyword>
<reference evidence="7" key="1">
    <citation type="submission" date="2025-08" db="UniProtKB">
        <authorList>
            <consortium name="Ensembl"/>
        </authorList>
    </citation>
    <scope>IDENTIFICATION</scope>
</reference>
<reference evidence="7" key="2">
    <citation type="submission" date="2025-09" db="UniProtKB">
        <authorList>
            <consortium name="Ensembl"/>
        </authorList>
    </citation>
    <scope>IDENTIFICATION</scope>
</reference>
<dbReference type="Pfam" id="PF00396">
    <property type="entry name" value="Granulin"/>
    <property type="match status" value="1"/>
</dbReference>
<evidence type="ECO:0000313" key="8">
    <source>
        <dbReference type="Proteomes" id="UP000261540"/>
    </source>
</evidence>
<evidence type="ECO:0000313" key="7">
    <source>
        <dbReference type="Ensembl" id="ENSPKIP00000011563.1"/>
    </source>
</evidence>
<comment type="similarity">
    <text evidence="2">Belongs to the granulin family.</text>
</comment>
<protein>
    <recommendedName>
        <fullName evidence="6">Granulins domain-containing protein</fullName>
    </recommendedName>
</protein>
<dbReference type="GO" id="GO:0005576">
    <property type="term" value="C:extracellular region"/>
    <property type="evidence" value="ECO:0007669"/>
    <property type="project" value="UniProtKB-SubCell"/>
</dbReference>
<feature type="signal peptide" evidence="5">
    <location>
        <begin position="1"/>
        <end position="18"/>
    </location>
</feature>